<dbReference type="EMBL" id="CM039435">
    <property type="protein sequence ID" value="KAI4317315.1"/>
    <property type="molecule type" value="Genomic_DNA"/>
</dbReference>
<name>A0ACB9M2X1_BAUVA</name>
<comment type="caution">
    <text evidence="1">The sequence shown here is derived from an EMBL/GenBank/DDBJ whole genome shotgun (WGS) entry which is preliminary data.</text>
</comment>
<evidence type="ECO:0000313" key="1">
    <source>
        <dbReference type="EMBL" id="KAI4317315.1"/>
    </source>
</evidence>
<accession>A0ACB9M2X1</accession>
<evidence type="ECO:0000313" key="2">
    <source>
        <dbReference type="Proteomes" id="UP000828941"/>
    </source>
</evidence>
<reference evidence="1 2" key="1">
    <citation type="journal article" date="2022" name="DNA Res.">
        <title>Chromosomal-level genome assembly of the orchid tree Bauhinia variegata (Leguminosae; Cercidoideae) supports the allotetraploid origin hypothesis of Bauhinia.</title>
        <authorList>
            <person name="Zhong Y."/>
            <person name="Chen Y."/>
            <person name="Zheng D."/>
            <person name="Pang J."/>
            <person name="Liu Y."/>
            <person name="Luo S."/>
            <person name="Meng S."/>
            <person name="Qian L."/>
            <person name="Wei D."/>
            <person name="Dai S."/>
            <person name="Zhou R."/>
        </authorList>
    </citation>
    <scope>NUCLEOTIDE SEQUENCE [LARGE SCALE GENOMIC DNA]</scope>
    <source>
        <strain evidence="1">BV-YZ2020</strain>
    </source>
</reference>
<gene>
    <name evidence="1" type="ORF">L6164_025193</name>
</gene>
<dbReference type="Proteomes" id="UP000828941">
    <property type="component" value="Chromosome 10"/>
</dbReference>
<organism evidence="1 2">
    <name type="scientific">Bauhinia variegata</name>
    <name type="common">Purple orchid tree</name>
    <name type="synonym">Phanera variegata</name>
    <dbReference type="NCBI Taxonomy" id="167791"/>
    <lineage>
        <taxon>Eukaryota</taxon>
        <taxon>Viridiplantae</taxon>
        <taxon>Streptophyta</taxon>
        <taxon>Embryophyta</taxon>
        <taxon>Tracheophyta</taxon>
        <taxon>Spermatophyta</taxon>
        <taxon>Magnoliopsida</taxon>
        <taxon>eudicotyledons</taxon>
        <taxon>Gunneridae</taxon>
        <taxon>Pentapetalae</taxon>
        <taxon>rosids</taxon>
        <taxon>fabids</taxon>
        <taxon>Fabales</taxon>
        <taxon>Fabaceae</taxon>
        <taxon>Cercidoideae</taxon>
        <taxon>Cercideae</taxon>
        <taxon>Bauhiniinae</taxon>
        <taxon>Bauhinia</taxon>
    </lineage>
</organism>
<protein>
    <submittedName>
        <fullName evidence="1">Uncharacterized protein</fullName>
    </submittedName>
</protein>
<sequence length="441" mass="48681">MAMATHSILMPDNNDAIASFRSSISSQHLPLTSPTPISCADSSSLKRKRPPMIEIPNVLQEIPADKLSDLKAPNESVSFSGFGFGVSSIKGKKKFMEDTHKILPYLEGSANKGFFGVYDGHGGKNAAEFVAENLHANILKMMENSEELKPKEEVIKAGYLKTDEEFLKQGLGSGACCVTAFIEGHEIVISNLGDCRAVLCRGGMAEVLTRDHRVEHEDERKRIEDKGGYVEIHRGAWRVHGILAVSRSIGDAHLKEWVVAEPDTKVLKLTADMEFLVLASDGLWEQVGNQEAVDTITRLCQSEKKVGPSGDQQKDADDDHGCVNVSPSSKLRRISLIKQPRGMSESTTGYTKRLNSWNETDEDFACENESPPSKSRRISMVKRVNMKKEIVTKGSNSYKNRSMPCKLLAACKELVNLAVSRGTLDDITVMIVDLNHFRCSK</sequence>
<keyword evidence="2" id="KW-1185">Reference proteome</keyword>
<proteinExistence type="predicted"/>